<dbReference type="Gene3D" id="3.30.430.20">
    <property type="entry name" value="Gnk2 domain, C-X8-C-X2-C motif"/>
    <property type="match status" value="1"/>
</dbReference>
<name>A0AAV0JLD1_9ROSI</name>
<gene>
    <name evidence="5" type="ORF">LITE_LOCUS14720</name>
</gene>
<dbReference type="InterPro" id="IPR039321">
    <property type="entry name" value="IDM2/3-like"/>
</dbReference>
<reference evidence="5" key="1">
    <citation type="submission" date="2022-08" db="EMBL/GenBank/DDBJ databases">
        <authorList>
            <person name="Gutierrez-Valencia J."/>
        </authorList>
    </citation>
    <scope>NUCLEOTIDE SEQUENCE</scope>
</reference>
<dbReference type="Proteomes" id="UP001154282">
    <property type="component" value="Unassembled WGS sequence"/>
</dbReference>
<evidence type="ECO:0000256" key="1">
    <source>
        <dbReference type="ARBA" id="ARBA00022729"/>
    </source>
</evidence>
<keyword evidence="3" id="KW-0812">Transmembrane</keyword>
<comment type="caution">
    <text evidence="5">The sequence shown here is derived from an EMBL/GenBank/DDBJ whole genome shotgun (WGS) entry which is preliminary data.</text>
</comment>
<dbReference type="InterPro" id="IPR002902">
    <property type="entry name" value="GNK2"/>
</dbReference>
<keyword evidence="3" id="KW-0472">Membrane</keyword>
<evidence type="ECO:0000313" key="6">
    <source>
        <dbReference type="Proteomes" id="UP001154282"/>
    </source>
</evidence>
<dbReference type="EMBL" id="CAMGYJ010000005">
    <property type="protein sequence ID" value="CAI0410327.1"/>
    <property type="molecule type" value="Genomic_DNA"/>
</dbReference>
<keyword evidence="6" id="KW-1185">Reference proteome</keyword>
<dbReference type="CDD" id="cd23509">
    <property type="entry name" value="Gnk2-like"/>
    <property type="match status" value="1"/>
</dbReference>
<dbReference type="PANTHER" id="PTHR34661:SF8">
    <property type="entry name" value="ALPHA-CRYSTALLIN DOMAIN-CONTAINING PROTEIN 22.3"/>
    <property type="match status" value="1"/>
</dbReference>
<dbReference type="AlphaFoldDB" id="A0AAV0JLD1"/>
<evidence type="ECO:0000313" key="5">
    <source>
        <dbReference type="EMBL" id="CAI0410327.1"/>
    </source>
</evidence>
<evidence type="ECO:0000256" key="3">
    <source>
        <dbReference type="SAM" id="Phobius"/>
    </source>
</evidence>
<keyword evidence="2" id="KW-0677">Repeat</keyword>
<protein>
    <recommendedName>
        <fullName evidence="4">Gnk2-homologous domain-containing protein</fullName>
    </recommendedName>
</protein>
<proteinExistence type="predicted"/>
<dbReference type="PANTHER" id="PTHR34661">
    <property type="entry name" value="INCREASED DNA METHYLATION 3"/>
    <property type="match status" value="1"/>
</dbReference>
<feature type="transmembrane region" description="Helical" evidence="3">
    <location>
        <begin position="137"/>
        <end position="155"/>
    </location>
</feature>
<accession>A0AAV0JLD1</accession>
<keyword evidence="1" id="KW-0732">Signal</keyword>
<evidence type="ECO:0000256" key="2">
    <source>
        <dbReference type="ARBA" id="ARBA00022737"/>
    </source>
</evidence>
<organism evidence="5 6">
    <name type="scientific">Linum tenue</name>
    <dbReference type="NCBI Taxonomy" id="586396"/>
    <lineage>
        <taxon>Eukaryota</taxon>
        <taxon>Viridiplantae</taxon>
        <taxon>Streptophyta</taxon>
        <taxon>Embryophyta</taxon>
        <taxon>Tracheophyta</taxon>
        <taxon>Spermatophyta</taxon>
        <taxon>Magnoliopsida</taxon>
        <taxon>eudicotyledons</taxon>
        <taxon>Gunneridae</taxon>
        <taxon>Pentapetalae</taxon>
        <taxon>rosids</taxon>
        <taxon>fabids</taxon>
        <taxon>Malpighiales</taxon>
        <taxon>Linaceae</taxon>
        <taxon>Linum</taxon>
    </lineage>
</organism>
<sequence>MVFFPNGTTEAEFANILNRNRGAIALSGAASMQRIGSGIGQMNIGESDGFYIFRVSLPGVSGSDDSFSCVVDPTGMVEMQGVSTTGEQVVEKPPQVFFMETRNLCPPGPFSIKFRLPGPVLPYQLRSSFVDVRQREIMAAVLLLVIVGLVAVMIMCGSCNAEEHLCNTIVDAAVTQCVKQVAGDLNGEKNNDRVSRSKERKTAECTVNSTTSVSGGAICESNSLPRCRQCLTGATDKVINLCPDRIGGQINFTLCSFRFELHPWF</sequence>
<evidence type="ECO:0000259" key="4">
    <source>
        <dbReference type="PROSITE" id="PS51473"/>
    </source>
</evidence>
<dbReference type="InterPro" id="IPR038408">
    <property type="entry name" value="GNK2_sf"/>
</dbReference>
<dbReference type="PROSITE" id="PS51473">
    <property type="entry name" value="GNK2"/>
    <property type="match status" value="1"/>
</dbReference>
<keyword evidence="3" id="KW-1133">Transmembrane helix</keyword>
<dbReference type="GO" id="GO:0005634">
    <property type="term" value="C:nucleus"/>
    <property type="evidence" value="ECO:0007669"/>
    <property type="project" value="TreeGrafter"/>
</dbReference>
<feature type="domain" description="Gnk2-homologous" evidence="4">
    <location>
        <begin position="152"/>
        <end position="264"/>
    </location>
</feature>